<dbReference type="WBParaSite" id="HPBE_0000840001-mRNA-1">
    <property type="protein sequence ID" value="HPBE_0000840001-mRNA-1"/>
    <property type="gene ID" value="HPBE_0000840001"/>
</dbReference>
<evidence type="ECO:0000313" key="2">
    <source>
        <dbReference type="WBParaSite" id="HPBE_0000840001-mRNA-1"/>
    </source>
</evidence>
<reference evidence="2" key="1">
    <citation type="submission" date="2019-09" db="UniProtKB">
        <authorList>
            <consortium name="WormBaseParasite"/>
        </authorList>
    </citation>
    <scope>IDENTIFICATION</scope>
</reference>
<dbReference type="AlphaFoldDB" id="A0A183FM31"/>
<organism evidence="1 2">
    <name type="scientific">Heligmosomoides polygyrus</name>
    <name type="common">Parasitic roundworm</name>
    <dbReference type="NCBI Taxonomy" id="6339"/>
    <lineage>
        <taxon>Eukaryota</taxon>
        <taxon>Metazoa</taxon>
        <taxon>Ecdysozoa</taxon>
        <taxon>Nematoda</taxon>
        <taxon>Chromadorea</taxon>
        <taxon>Rhabditida</taxon>
        <taxon>Rhabditina</taxon>
        <taxon>Rhabditomorpha</taxon>
        <taxon>Strongyloidea</taxon>
        <taxon>Heligmosomidae</taxon>
        <taxon>Heligmosomoides</taxon>
    </lineage>
</organism>
<evidence type="ECO:0000313" key="1">
    <source>
        <dbReference type="Proteomes" id="UP000050761"/>
    </source>
</evidence>
<accession>A0A183FM31</accession>
<sequence>LYRLAKTRHRQTEDIEKFVGINDERPQLLTDRKKALKRWRDYFEEISPHPAILLWVPFTRSPWRKQKRL</sequence>
<name>A0A183FM31_HELPZ</name>
<proteinExistence type="predicted"/>
<keyword evidence="1" id="KW-1185">Reference proteome</keyword>
<dbReference type="Proteomes" id="UP000050761">
    <property type="component" value="Unassembled WGS sequence"/>
</dbReference>
<protein>
    <submittedName>
        <fullName evidence="2">Transposase</fullName>
    </submittedName>
</protein>